<dbReference type="InterPro" id="IPR001775">
    <property type="entry name" value="GspD/PilQ"/>
</dbReference>
<dbReference type="InterPro" id="IPR005644">
    <property type="entry name" value="NolW-like"/>
</dbReference>
<evidence type="ECO:0000256" key="6">
    <source>
        <dbReference type="ARBA" id="ARBA00023136"/>
    </source>
</evidence>
<keyword evidence="4" id="KW-0732">Signal</keyword>
<dbReference type="InterPro" id="IPR051808">
    <property type="entry name" value="Type_IV_pilus_biogenesis"/>
</dbReference>
<dbReference type="InterPro" id="IPR038591">
    <property type="entry name" value="NolW-like_sf"/>
</dbReference>
<evidence type="ECO:0000256" key="9">
    <source>
        <dbReference type="SAM" id="Phobius"/>
    </source>
</evidence>
<evidence type="ECO:0000313" key="11">
    <source>
        <dbReference type="EMBL" id="MDP0588289.1"/>
    </source>
</evidence>
<dbReference type="Gene3D" id="2.60.40.3470">
    <property type="match status" value="1"/>
</dbReference>
<dbReference type="Pfam" id="PF03958">
    <property type="entry name" value="Secretin_N"/>
    <property type="match status" value="1"/>
</dbReference>
<dbReference type="NCBIfam" id="TIGR02515">
    <property type="entry name" value="IV_pilus_PilQ"/>
    <property type="match status" value="1"/>
</dbReference>
<feature type="transmembrane region" description="Helical" evidence="9">
    <location>
        <begin position="12"/>
        <end position="31"/>
    </location>
</feature>
<evidence type="ECO:0000256" key="5">
    <source>
        <dbReference type="ARBA" id="ARBA00022927"/>
    </source>
</evidence>
<feature type="domain" description="Secretin/TonB short N-terminal" evidence="10">
    <location>
        <begin position="318"/>
        <end position="366"/>
    </location>
</feature>
<dbReference type="InterPro" id="IPR021731">
    <property type="entry name" value="AMIN_dom"/>
</dbReference>
<dbReference type="Pfam" id="PF07660">
    <property type="entry name" value="STN"/>
    <property type="match status" value="1"/>
</dbReference>
<comment type="subcellular location">
    <subcellularLocation>
        <location evidence="1 8">Cell outer membrane</location>
    </subcellularLocation>
</comment>
<accession>A0AA90NPV1</accession>
<protein>
    <submittedName>
        <fullName evidence="11">Type IV pilus secretin PilQ</fullName>
    </submittedName>
</protein>
<evidence type="ECO:0000259" key="10">
    <source>
        <dbReference type="SMART" id="SM00965"/>
    </source>
</evidence>
<dbReference type="InterPro" id="IPR004846">
    <property type="entry name" value="T2SS/T3SS_dom"/>
</dbReference>
<dbReference type="Proteomes" id="UP001178148">
    <property type="component" value="Unassembled WGS sequence"/>
</dbReference>
<name>A0AA90NPV1_9GAMM</name>
<evidence type="ECO:0000256" key="2">
    <source>
        <dbReference type="ARBA" id="ARBA00006304"/>
    </source>
</evidence>
<gene>
    <name evidence="11" type="primary">pilQ</name>
    <name evidence="11" type="ORF">QS748_03450</name>
</gene>
<keyword evidence="9" id="KW-1133">Transmembrane helix</keyword>
<reference evidence="11 12" key="1">
    <citation type="journal article" date="2023" name="bioRxiv">
        <title>An intranuclear bacterial parasite of deep-sea mussels expresses apoptosis inhibitors acquired from its host.</title>
        <authorList>
            <person name="Gonzalez Porras M.A."/>
            <person name="Assie A."/>
            <person name="Tietjen M."/>
            <person name="Violette M."/>
            <person name="Kleiner M."/>
            <person name="Gruber-Vodicka H."/>
            <person name="Dubilier N."/>
            <person name="Leisch N."/>
        </authorList>
    </citation>
    <scope>NUCLEOTIDE SEQUENCE [LARGE SCALE GENOMIC DNA]</scope>
    <source>
        <strain evidence="11">IAP13</strain>
    </source>
</reference>
<dbReference type="EMBL" id="JASXSV010000003">
    <property type="protein sequence ID" value="MDP0588289.1"/>
    <property type="molecule type" value="Genomic_DNA"/>
</dbReference>
<evidence type="ECO:0000313" key="12">
    <source>
        <dbReference type="Proteomes" id="UP001178148"/>
    </source>
</evidence>
<dbReference type="SMART" id="SM00965">
    <property type="entry name" value="STN"/>
    <property type="match status" value="1"/>
</dbReference>
<keyword evidence="5" id="KW-0653">Protein transport</keyword>
<proteinExistence type="inferred from homology"/>
<organism evidence="11 12">
    <name type="scientific">Candidatus Endonucleibacter bathymodioli</name>
    <dbReference type="NCBI Taxonomy" id="539814"/>
    <lineage>
        <taxon>Bacteria</taxon>
        <taxon>Pseudomonadati</taxon>
        <taxon>Pseudomonadota</taxon>
        <taxon>Gammaproteobacteria</taxon>
        <taxon>Oceanospirillales</taxon>
        <taxon>Endozoicomonadaceae</taxon>
        <taxon>Candidatus Endonucleibacter</taxon>
    </lineage>
</organism>
<dbReference type="PROSITE" id="PS00875">
    <property type="entry name" value="T2SP_D"/>
    <property type="match status" value="1"/>
</dbReference>
<keyword evidence="6 9" id="KW-0472">Membrane</keyword>
<keyword evidence="7" id="KW-0998">Cell outer membrane</keyword>
<evidence type="ECO:0000256" key="8">
    <source>
        <dbReference type="RuleBase" id="RU004004"/>
    </source>
</evidence>
<dbReference type="Pfam" id="PF11741">
    <property type="entry name" value="AMIN"/>
    <property type="match status" value="1"/>
</dbReference>
<comment type="caution">
    <text evidence="11">The sequence shown here is derived from an EMBL/GenBank/DDBJ whole genome shotgun (WGS) entry which is preliminary data.</text>
</comment>
<evidence type="ECO:0000256" key="4">
    <source>
        <dbReference type="ARBA" id="ARBA00022729"/>
    </source>
</evidence>
<sequence>MDIKYGQSPNRLIVIVYGILLSLSFPVWSVGLKDMKAVTKADGLVELVLFFDGPAPDAEGYSIAHPPRVSIDLPDTISALPRYNDLGFDVAQSVTVLQVDDKTRLIITQKKSAVFSHRKAGNTIYVSIGSTAAVSTAAVSTAATNYVSASQKSSDSYLDPAYSSSPLSEGLVSKEISLIDFRRGEEGAGNIIVTFSGSSIPIDISEVSGRIRVEFEGNVLPEKLRNRLDVIDFATPVKYIEANIENGNSVVMIESKGEYDYLAYQTDNKLTISVKPIEKVTGSGRGKKPSYRGDKVSFNFQDIEIRSVLQIIAEVADLNLVASAAVAGRVTLRLKNIPWDHALDIVLSSYGLDKRMKGNVLTVAPAGEIAAREKQQLADERQLRELEPVYTNLIQVNYADAAEIASVLGGRGGDRILTERGSVQVVERTNSLLINDTQSKLDEIRDLLSLIDIPIKQVQIEARIVNLSTVFKKELGVKWSGGATSINNNRGLIVGGGGTKFPSSDMSNIGDTVVSDNIFTDIGTSDKVASLGIGFVTNGTLLNLELSALLSDGGGEVISQPKIITADKQTALIKSGKQIPYTEASSSGAATVSFKDALLSLEVTPQITPDGRVILDIKITNDDSTSTTKSGIPIVDKNEIKTQVLVRDGETLVLGGVFKQTQKSNVDKVPILGDIPFLGALFRRTTKRDDKSELMVFITPRIIYNNDSKTLR</sequence>
<dbReference type="PRINTS" id="PR00811">
    <property type="entry name" value="BCTERIALGSPD"/>
</dbReference>
<dbReference type="AlphaFoldDB" id="A0AA90NPV1"/>
<dbReference type="Pfam" id="PF00263">
    <property type="entry name" value="Secretin"/>
    <property type="match status" value="1"/>
</dbReference>
<dbReference type="Gene3D" id="3.30.1370.130">
    <property type="match status" value="1"/>
</dbReference>
<dbReference type="InterPro" id="IPR013355">
    <property type="entry name" value="Pilus_4_PilQ"/>
</dbReference>
<dbReference type="GO" id="GO:0009306">
    <property type="term" value="P:protein secretion"/>
    <property type="evidence" value="ECO:0007669"/>
    <property type="project" value="InterPro"/>
</dbReference>
<comment type="similarity">
    <text evidence="2">Belongs to the bacterial secretin family. PilQ subfamily.</text>
</comment>
<dbReference type="InterPro" id="IPR004845">
    <property type="entry name" value="T2SS_GspD_CS"/>
</dbReference>
<keyword evidence="9" id="KW-0812">Transmembrane</keyword>
<dbReference type="PANTHER" id="PTHR30604:SF1">
    <property type="entry name" value="DNA UTILIZATION PROTEIN HOFQ"/>
    <property type="match status" value="1"/>
</dbReference>
<dbReference type="Gene3D" id="3.30.1370.120">
    <property type="match status" value="1"/>
</dbReference>
<keyword evidence="3 8" id="KW-0813">Transport</keyword>
<dbReference type="GO" id="GO:0009279">
    <property type="term" value="C:cell outer membrane"/>
    <property type="evidence" value="ECO:0007669"/>
    <property type="project" value="UniProtKB-SubCell"/>
</dbReference>
<evidence type="ECO:0000256" key="7">
    <source>
        <dbReference type="ARBA" id="ARBA00023237"/>
    </source>
</evidence>
<evidence type="ECO:0000256" key="3">
    <source>
        <dbReference type="ARBA" id="ARBA00022448"/>
    </source>
</evidence>
<dbReference type="PANTHER" id="PTHR30604">
    <property type="entry name" value="PROTEIN TRANSPORT PROTEIN HOFQ"/>
    <property type="match status" value="1"/>
</dbReference>
<dbReference type="InterPro" id="IPR011662">
    <property type="entry name" value="Secretin/TonB_short_N"/>
</dbReference>
<evidence type="ECO:0000256" key="1">
    <source>
        <dbReference type="ARBA" id="ARBA00004442"/>
    </source>
</evidence>
<keyword evidence="12" id="KW-1185">Reference proteome</keyword>